<sequence length="49" mass="5900">ESLAEAYKHVSKEVLSLKYLKKVLLFKERNYGKEDERTKETRAEVEEKR</sequence>
<reference evidence="1" key="1">
    <citation type="submission" date="2020-01" db="EMBL/GenBank/DDBJ databases">
        <authorList>
            <person name="Meier V. D."/>
            <person name="Meier V D."/>
        </authorList>
    </citation>
    <scope>NUCLEOTIDE SEQUENCE</scope>
    <source>
        <strain evidence="1">HLG_WM_MAG_03</strain>
    </source>
</reference>
<dbReference type="AlphaFoldDB" id="A0A6S6TAZ0"/>
<feature type="non-terminal residue" evidence="1">
    <location>
        <position position="1"/>
    </location>
</feature>
<evidence type="ECO:0000313" key="1">
    <source>
        <dbReference type="EMBL" id="CAA6820491.1"/>
    </source>
</evidence>
<dbReference type="EMBL" id="CACVAR010000313">
    <property type="protein sequence ID" value="CAA6820491.1"/>
    <property type="molecule type" value="Genomic_DNA"/>
</dbReference>
<organism evidence="1">
    <name type="scientific">uncultured Sulfurovum sp</name>
    <dbReference type="NCBI Taxonomy" id="269237"/>
    <lineage>
        <taxon>Bacteria</taxon>
        <taxon>Pseudomonadati</taxon>
        <taxon>Campylobacterota</taxon>
        <taxon>Epsilonproteobacteria</taxon>
        <taxon>Campylobacterales</taxon>
        <taxon>Sulfurovaceae</taxon>
        <taxon>Sulfurovum</taxon>
        <taxon>environmental samples</taxon>
    </lineage>
</organism>
<name>A0A6S6TAZ0_9BACT</name>
<protein>
    <submittedName>
        <fullName evidence="1">Uncharacterized protein</fullName>
    </submittedName>
</protein>
<accession>A0A6S6TAZ0</accession>
<proteinExistence type="predicted"/>
<gene>
    <name evidence="1" type="ORF">HELGO_WM52615</name>
</gene>